<proteinExistence type="predicted"/>
<protein>
    <submittedName>
        <fullName evidence="2">Alpha-tubulin suppressor and related rcc1 domain-containing protein</fullName>
    </submittedName>
</protein>
<gene>
    <name evidence="2" type="ORF">CI238_11666</name>
</gene>
<dbReference type="InterPro" id="IPR024079">
    <property type="entry name" value="MetalloPept_cat_dom_sf"/>
</dbReference>
<comment type="caution">
    <text evidence="2">The sequence shown here is derived from an EMBL/GenBank/DDBJ whole genome shotgun (WGS) entry which is preliminary data.</text>
</comment>
<keyword evidence="3" id="KW-1185">Reference proteome</keyword>
<dbReference type="EMBL" id="LFIW01001114">
    <property type="protein sequence ID" value="KZL83404.1"/>
    <property type="molecule type" value="Genomic_DNA"/>
</dbReference>
<feature type="compositionally biased region" description="Gly residues" evidence="1">
    <location>
        <begin position="342"/>
        <end position="356"/>
    </location>
</feature>
<reference evidence="2 3" key="1">
    <citation type="submission" date="2015-06" db="EMBL/GenBank/DDBJ databases">
        <title>Survival trade-offs in plant roots during colonization by closely related pathogenic and mutualistic fungi.</title>
        <authorList>
            <person name="Hacquard S."/>
            <person name="Kracher B."/>
            <person name="Hiruma K."/>
            <person name="Weinman A."/>
            <person name="Muench P."/>
            <person name="Garrido Oter R."/>
            <person name="Ver Loren van Themaat E."/>
            <person name="Dallerey J.-F."/>
            <person name="Damm U."/>
            <person name="Henrissat B."/>
            <person name="Lespinet O."/>
            <person name="Thon M."/>
            <person name="Kemen E."/>
            <person name="McHardy A.C."/>
            <person name="Schulze-Lefert P."/>
            <person name="O'Connell R.J."/>
        </authorList>
    </citation>
    <scope>NUCLEOTIDE SEQUENCE [LARGE SCALE GENOMIC DNA]</scope>
    <source>
        <strain evidence="2 3">MAFF 238704</strain>
    </source>
</reference>
<dbReference type="STRING" id="1573173.A0A167D4E7"/>
<feature type="compositionally biased region" description="Polar residues" evidence="1">
    <location>
        <begin position="246"/>
        <end position="260"/>
    </location>
</feature>
<accession>A0A167D4E7</accession>
<dbReference type="GO" id="GO:0008237">
    <property type="term" value="F:metallopeptidase activity"/>
    <property type="evidence" value="ECO:0007669"/>
    <property type="project" value="InterPro"/>
</dbReference>
<feature type="compositionally biased region" description="Pro residues" evidence="1">
    <location>
        <begin position="366"/>
        <end position="381"/>
    </location>
</feature>
<dbReference type="Proteomes" id="UP000076584">
    <property type="component" value="Unassembled WGS sequence"/>
</dbReference>
<feature type="compositionally biased region" description="Low complexity" evidence="1">
    <location>
        <begin position="292"/>
        <end position="308"/>
    </location>
</feature>
<feature type="compositionally biased region" description="Low complexity" evidence="1">
    <location>
        <begin position="261"/>
        <end position="278"/>
    </location>
</feature>
<organism evidence="2 3">
    <name type="scientific">Colletotrichum incanum</name>
    <name type="common">Soybean anthracnose fungus</name>
    <dbReference type="NCBI Taxonomy" id="1573173"/>
    <lineage>
        <taxon>Eukaryota</taxon>
        <taxon>Fungi</taxon>
        <taxon>Dikarya</taxon>
        <taxon>Ascomycota</taxon>
        <taxon>Pezizomycotina</taxon>
        <taxon>Sordariomycetes</taxon>
        <taxon>Hypocreomycetidae</taxon>
        <taxon>Glomerellales</taxon>
        <taxon>Glomerellaceae</taxon>
        <taxon>Colletotrichum</taxon>
        <taxon>Colletotrichum spaethianum species complex</taxon>
    </lineage>
</organism>
<feature type="compositionally biased region" description="Low complexity" evidence="1">
    <location>
        <begin position="382"/>
        <end position="393"/>
    </location>
</feature>
<evidence type="ECO:0000313" key="2">
    <source>
        <dbReference type="EMBL" id="KZL83404.1"/>
    </source>
</evidence>
<dbReference type="Gene3D" id="3.40.390.10">
    <property type="entry name" value="Collagenase (Catalytic Domain)"/>
    <property type="match status" value="1"/>
</dbReference>
<feature type="region of interest" description="Disordered" evidence="1">
    <location>
        <begin position="244"/>
        <end position="313"/>
    </location>
</feature>
<feature type="region of interest" description="Disordered" evidence="1">
    <location>
        <begin position="338"/>
        <end position="462"/>
    </location>
</feature>
<dbReference type="AlphaFoldDB" id="A0A167D4E7"/>
<evidence type="ECO:0000313" key="3">
    <source>
        <dbReference type="Proteomes" id="UP000076584"/>
    </source>
</evidence>
<evidence type="ECO:0000256" key="1">
    <source>
        <dbReference type="SAM" id="MobiDB-lite"/>
    </source>
</evidence>
<sequence length="532" mass="55317">MASNVLAEKDSEFSDAYVFWFGEDNANARTRTTIKQLNYDPVQDFLKAPGSRNRVDDMRMDNLSPTGLTYMCAAEDNSICAGGMAAAAHQHGAGGLSGHSIILCERFFKANSQQDMLRAWKETRRLSAAAGFWLLHEVQHLGAIVSDSRRCVDVPDPSRSDGTGCYDANCCSRLKGADKIRNAQNMAFFALEVMADPESGAAPGQSCTIMKRDTGSILLGGPEGIMARDNYNPDHVFEGMLRRQARSSSTLRTTWRNSTGSVSPSRSRQQASSSQTRSANDNPVFTTRPPVSVSSSSGASFSISYSTSPPTTQDNGIPIVPIVPVPVPVAPVAPVPPVVPPVGGGGEGGGGGGDNGNNGDDSKPSQTPPPKSSQPSLPPTSSPASLTVSSATPCSSRSPLSVPSGGDASPDRDGLPQAVYDGLAAEASSTRRPSTTMPSSIASTAKAEPSTTSIPSATPTPSATVAPVACYNFDINAYGYCCPGPGNPCEKDIGKCYFNGEGVSGGSSGVVPDGARCPPPEGAEYCRGACEE</sequence>
<dbReference type="SUPFAM" id="SSF55486">
    <property type="entry name" value="Metalloproteases ('zincins'), catalytic domain"/>
    <property type="match status" value="1"/>
</dbReference>
<feature type="compositionally biased region" description="Low complexity" evidence="1">
    <location>
        <begin position="428"/>
        <end position="440"/>
    </location>
</feature>
<feature type="compositionally biased region" description="Low complexity" evidence="1">
    <location>
        <begin position="449"/>
        <end position="462"/>
    </location>
</feature>
<name>A0A167D4E7_COLIC</name>